<keyword evidence="2" id="KW-1185">Reference proteome</keyword>
<proteinExistence type="predicted"/>
<evidence type="ECO:0000313" key="1">
    <source>
        <dbReference type="EMBL" id="CCC98743.1"/>
    </source>
</evidence>
<accession>A0A9P1JS59</accession>
<dbReference type="AlphaFoldDB" id="A0A9P1JS59"/>
<gene>
    <name evidence="1" type="ORF">AZOBR_150161</name>
</gene>
<reference evidence="1 2" key="1">
    <citation type="journal article" date="2011" name="PLoS Genet.">
        <title>Azospirillum genomes reveal transition of bacteria from aquatic to terrestrial environments.</title>
        <authorList>
            <person name="Wisniewski-Dye F."/>
            <person name="Borziak K."/>
            <person name="Khalsa-Moyers G."/>
            <person name="Alexandre G."/>
            <person name="Sukharnikov L.O."/>
            <person name="Wuichet K."/>
            <person name="Hurst G.B."/>
            <person name="McDonald W.H."/>
            <person name="Robertson J.S."/>
            <person name="Barbe V."/>
            <person name="Calteau A."/>
            <person name="Rouy Z."/>
            <person name="Mangenot S."/>
            <person name="Prigent-Combaret C."/>
            <person name="Normand P."/>
            <person name="Boyer M."/>
            <person name="Siguier P."/>
            <person name="Dessaux Y."/>
            <person name="Elmerich C."/>
            <person name="Condemine G."/>
            <person name="Krishnen G."/>
            <person name="Kennedy I."/>
            <person name="Paterson A.H."/>
            <person name="Gonzalez V."/>
            <person name="Mavingui P."/>
            <person name="Zhulin I.B."/>
        </authorList>
    </citation>
    <scope>NUCLEOTIDE SEQUENCE [LARGE SCALE GENOMIC DNA]</scope>
    <source>
        <strain evidence="1 2">Sp245</strain>
    </source>
</reference>
<protein>
    <submittedName>
        <fullName evidence="1">Uncharacterized protein</fullName>
    </submittedName>
</protein>
<dbReference type="KEGG" id="abs:AZOBR_150161"/>
<evidence type="ECO:0000313" key="2">
    <source>
        <dbReference type="Proteomes" id="UP000007319"/>
    </source>
</evidence>
<dbReference type="EMBL" id="HE577327">
    <property type="protein sequence ID" value="CCC98743.1"/>
    <property type="molecule type" value="Genomic_DNA"/>
</dbReference>
<dbReference type="Proteomes" id="UP000007319">
    <property type="component" value="Chromosome"/>
</dbReference>
<name>A0A9P1JS59_9PROT</name>
<sequence length="29" mass="3329">MFMNAIVCIQGRMIRNIRLLLNVAGKPQK</sequence>
<organism evidence="1 2">
    <name type="scientific">Azospirillum baldaniorum</name>
    <dbReference type="NCBI Taxonomy" id="1064539"/>
    <lineage>
        <taxon>Bacteria</taxon>
        <taxon>Pseudomonadati</taxon>
        <taxon>Pseudomonadota</taxon>
        <taxon>Alphaproteobacteria</taxon>
        <taxon>Rhodospirillales</taxon>
        <taxon>Azospirillaceae</taxon>
        <taxon>Azospirillum</taxon>
    </lineage>
</organism>